<dbReference type="PANTHER" id="PTHR33103:SF19">
    <property type="entry name" value="OS09G0544700 PROTEIN"/>
    <property type="match status" value="1"/>
</dbReference>
<dbReference type="PANTHER" id="PTHR33103">
    <property type="entry name" value="OS01G0153900 PROTEIN"/>
    <property type="match status" value="1"/>
</dbReference>
<reference evidence="1" key="1">
    <citation type="submission" date="2024-02" db="EMBL/GenBank/DDBJ databases">
        <authorList>
            <consortium name="ELIXIR-Norway"/>
            <consortium name="Elixir Norway"/>
        </authorList>
    </citation>
    <scope>NUCLEOTIDE SEQUENCE</scope>
</reference>
<evidence type="ECO:0000313" key="1">
    <source>
        <dbReference type="EMBL" id="CAK9211437.1"/>
    </source>
</evidence>
<protein>
    <submittedName>
        <fullName evidence="1">Uncharacterized protein</fullName>
    </submittedName>
</protein>
<keyword evidence="2" id="KW-1185">Reference proteome</keyword>
<organism evidence="1 2">
    <name type="scientific">Sphagnum troendelagicum</name>
    <dbReference type="NCBI Taxonomy" id="128251"/>
    <lineage>
        <taxon>Eukaryota</taxon>
        <taxon>Viridiplantae</taxon>
        <taxon>Streptophyta</taxon>
        <taxon>Embryophyta</taxon>
        <taxon>Bryophyta</taxon>
        <taxon>Sphagnophytina</taxon>
        <taxon>Sphagnopsida</taxon>
        <taxon>Sphagnales</taxon>
        <taxon>Sphagnaceae</taxon>
        <taxon>Sphagnum</taxon>
    </lineage>
</organism>
<accession>A0ABP0U6C3</accession>
<name>A0ABP0U6C3_9BRYO</name>
<dbReference type="InterPro" id="IPR007750">
    <property type="entry name" value="DUF674"/>
</dbReference>
<gene>
    <name evidence="1" type="ORF">CSSPTR1EN2_LOCUS10667</name>
</gene>
<dbReference type="Pfam" id="PF05056">
    <property type="entry name" value="DUF674"/>
    <property type="match status" value="1"/>
</dbReference>
<dbReference type="Proteomes" id="UP001497512">
    <property type="component" value="Chromosome 18"/>
</dbReference>
<sequence length="259" mass="27973">MPETLAENVARSFISITLLFSKQSSSSTTNTSSTIMEAMEDNNMIKDHHQQKIIKEKTLQSCPDKVMTSMANVFDSVQRFENSRMCINKKFLLDPKPVGGHGASLLAAMTTAAAEDSSGNDGGKGRNLTAGYFRCGQSCIFMTSKFGTTCPKHNRRMETKCKIVQEVTQGQSTGGGGGGSNSTGYVGGGTQYMITNTLEIFASAAIQTLLKLNLIRSERIGDLDTMEIQCSPKEVLQLLKASLSSTNVLNEVFGKHCAN</sequence>
<evidence type="ECO:0000313" key="2">
    <source>
        <dbReference type="Proteomes" id="UP001497512"/>
    </source>
</evidence>
<proteinExistence type="predicted"/>
<dbReference type="EMBL" id="OZ019910">
    <property type="protein sequence ID" value="CAK9211437.1"/>
    <property type="molecule type" value="Genomic_DNA"/>
</dbReference>